<dbReference type="SUPFAM" id="SSF53254">
    <property type="entry name" value="Phosphoglycerate mutase-like"/>
    <property type="match status" value="1"/>
</dbReference>
<dbReference type="Proteomes" id="UP000029481">
    <property type="component" value="Chromosome"/>
</dbReference>
<dbReference type="RefSeq" id="WP_038482978.1">
    <property type="nucleotide sequence ID" value="NZ_CP009451.1"/>
</dbReference>
<dbReference type="OrthoDB" id="7001291at2"/>
<keyword evidence="3" id="KW-1185">Reference proteome</keyword>
<dbReference type="AlphaFoldDB" id="A0A089Q307"/>
<evidence type="ECO:0000313" key="2">
    <source>
        <dbReference type="EMBL" id="AIR04854.1"/>
    </source>
</evidence>
<name>A0A089Q307_9ENTR</name>
<organism evidence="2 3">
    <name type="scientific">Cedecea neteri</name>
    <dbReference type="NCBI Taxonomy" id="158822"/>
    <lineage>
        <taxon>Bacteria</taxon>
        <taxon>Pseudomonadati</taxon>
        <taxon>Pseudomonadota</taxon>
        <taxon>Gammaproteobacteria</taxon>
        <taxon>Enterobacterales</taxon>
        <taxon>Enterobacteriaceae</taxon>
        <taxon>Cedecea</taxon>
    </lineage>
</organism>
<proteinExistence type="predicted"/>
<dbReference type="EMBL" id="CP009451">
    <property type="protein sequence ID" value="AIR04854.1"/>
    <property type="molecule type" value="Genomic_DNA"/>
</dbReference>
<keyword evidence="1" id="KW-0732">Signal</keyword>
<feature type="signal peptide" evidence="1">
    <location>
        <begin position="1"/>
        <end position="22"/>
    </location>
</feature>
<dbReference type="CDD" id="cd07040">
    <property type="entry name" value="HP"/>
    <property type="match status" value="1"/>
</dbReference>
<dbReference type="InterPro" id="IPR029033">
    <property type="entry name" value="His_PPase_superfam"/>
</dbReference>
<reference evidence="2 3" key="1">
    <citation type="submission" date="2014-09" db="EMBL/GenBank/DDBJ databases">
        <title>Cedecea neteri SSMD04 Genome Sequencing.</title>
        <authorList>
            <person name="Tan J.-Y."/>
        </authorList>
    </citation>
    <scope>NUCLEOTIDE SEQUENCE [LARGE SCALE GENOMIC DNA]</scope>
    <source>
        <strain evidence="2 3">SSMD04</strain>
    </source>
</reference>
<feature type="chain" id="PRO_5001848963" evidence="1">
    <location>
        <begin position="23"/>
        <end position="194"/>
    </location>
</feature>
<sequence>MIKKALVVLLSSALLTPMIAKADSTIVFLRHGEKPANNSGQLTCKGLNRALQLPSVLLSQYGKPDAIYASAPKENKTGSSLRPLTTITPTAIRVSQAIDLHYHAGQTDELADDLLKTQSSGRLTFVSWEHKNLVVAAQKLVKETGGDPAVVPKWPGSDFDSLYIIKLDDQKRFKSFTHGAEGLNNVPDSCAGAS</sequence>
<evidence type="ECO:0000313" key="3">
    <source>
        <dbReference type="Proteomes" id="UP000029481"/>
    </source>
</evidence>
<dbReference type="KEGG" id="cnt:JT31_09580"/>
<protein>
    <submittedName>
        <fullName evidence="2">ATP/GTP binding motif protein</fullName>
    </submittedName>
</protein>
<accession>A0A089Q307</accession>
<gene>
    <name evidence="2" type="ORF">JT31_09580</name>
</gene>
<evidence type="ECO:0000256" key="1">
    <source>
        <dbReference type="SAM" id="SignalP"/>
    </source>
</evidence>